<sequence>MPFFRGMRPRGTDRERGTSAIEFSIIAPVFLLLIFTIIQAGLYFHARNTAQSAAREGVSYLRLAGTNADPESFRSAAETLSTGYAEKLGRLNDVEAYGTIDVSTGRVSMIVIGTVVLPLGGNVEVQQSSTATLEQFRGDLRGSP</sequence>
<gene>
    <name evidence="3" type="ORF">GCM10009821_28040</name>
</gene>
<dbReference type="EMBL" id="BAAAPY010000014">
    <property type="protein sequence ID" value="GAA2084971.1"/>
    <property type="molecule type" value="Genomic_DNA"/>
</dbReference>
<keyword evidence="4" id="KW-1185">Reference proteome</keyword>
<dbReference type="InterPro" id="IPR012495">
    <property type="entry name" value="TadE-like_dom"/>
</dbReference>
<keyword evidence="1" id="KW-0812">Transmembrane</keyword>
<comment type="caution">
    <text evidence="3">The sequence shown here is derived from an EMBL/GenBank/DDBJ whole genome shotgun (WGS) entry which is preliminary data.</text>
</comment>
<keyword evidence="1" id="KW-0472">Membrane</keyword>
<name>A0ABN2W6G7_9ACTN</name>
<protein>
    <recommendedName>
        <fullName evidence="2">TadE-like domain-containing protein</fullName>
    </recommendedName>
</protein>
<evidence type="ECO:0000313" key="4">
    <source>
        <dbReference type="Proteomes" id="UP001501480"/>
    </source>
</evidence>
<dbReference type="RefSeq" id="WP_344329981.1">
    <property type="nucleotide sequence ID" value="NZ_BAAAPY010000014.1"/>
</dbReference>
<dbReference type="Proteomes" id="UP001501480">
    <property type="component" value="Unassembled WGS sequence"/>
</dbReference>
<reference evidence="3 4" key="1">
    <citation type="journal article" date="2019" name="Int. J. Syst. Evol. Microbiol.">
        <title>The Global Catalogue of Microorganisms (GCM) 10K type strain sequencing project: providing services to taxonomists for standard genome sequencing and annotation.</title>
        <authorList>
            <consortium name="The Broad Institute Genomics Platform"/>
            <consortium name="The Broad Institute Genome Sequencing Center for Infectious Disease"/>
            <person name="Wu L."/>
            <person name="Ma J."/>
        </authorList>
    </citation>
    <scope>NUCLEOTIDE SEQUENCE [LARGE SCALE GENOMIC DNA]</scope>
    <source>
        <strain evidence="3 4">JCM 15749</strain>
    </source>
</reference>
<proteinExistence type="predicted"/>
<evidence type="ECO:0000259" key="2">
    <source>
        <dbReference type="Pfam" id="PF07811"/>
    </source>
</evidence>
<dbReference type="Pfam" id="PF07811">
    <property type="entry name" value="TadE"/>
    <property type="match status" value="1"/>
</dbReference>
<evidence type="ECO:0000313" key="3">
    <source>
        <dbReference type="EMBL" id="GAA2084971.1"/>
    </source>
</evidence>
<evidence type="ECO:0000256" key="1">
    <source>
        <dbReference type="SAM" id="Phobius"/>
    </source>
</evidence>
<keyword evidence="1" id="KW-1133">Transmembrane helix</keyword>
<accession>A0ABN2W6G7</accession>
<organism evidence="3 4">
    <name type="scientific">Aeromicrobium halocynthiae</name>
    <dbReference type="NCBI Taxonomy" id="560557"/>
    <lineage>
        <taxon>Bacteria</taxon>
        <taxon>Bacillati</taxon>
        <taxon>Actinomycetota</taxon>
        <taxon>Actinomycetes</taxon>
        <taxon>Propionibacteriales</taxon>
        <taxon>Nocardioidaceae</taxon>
        <taxon>Aeromicrobium</taxon>
    </lineage>
</organism>
<feature type="transmembrane region" description="Helical" evidence="1">
    <location>
        <begin position="21"/>
        <end position="44"/>
    </location>
</feature>
<feature type="domain" description="TadE-like" evidence="2">
    <location>
        <begin position="17"/>
        <end position="58"/>
    </location>
</feature>